<dbReference type="InterPro" id="IPR058093">
    <property type="entry name" value="LA_2272-like"/>
</dbReference>
<sequence length="209" mass="22501">MPIMIPFLLIATVAQAQRTQLFSFSPMSEKTSRVNGLVVGIGHLGENKTLRRINGLNLDLFVLSPFVVMYGPSTHRVYEETKLISNGLNLAVGGFLTDGVVHNGVSFGMYNFGNVFNGLGVHATFMSVEKLNGLSIAGFGNDVLYANGLQIGIGNKSDIMNGIQIGVVNTSVKVCGLQLGIYNKSHAVKGLQVGLWNKNAKRALPFLNF</sequence>
<organism evidence="1 2">
    <name type="scientific">Sphingobacterium oryzagri</name>
    <dbReference type="NCBI Taxonomy" id="3025669"/>
    <lineage>
        <taxon>Bacteria</taxon>
        <taxon>Pseudomonadati</taxon>
        <taxon>Bacteroidota</taxon>
        <taxon>Sphingobacteriia</taxon>
        <taxon>Sphingobacteriales</taxon>
        <taxon>Sphingobacteriaceae</taxon>
        <taxon>Sphingobacterium</taxon>
    </lineage>
</organism>
<name>A0ABY7WD82_9SPHI</name>
<accession>A0ABY7WD82</accession>
<evidence type="ECO:0000313" key="2">
    <source>
        <dbReference type="Proteomes" id="UP001221558"/>
    </source>
</evidence>
<dbReference type="RefSeq" id="WP_274266159.1">
    <property type="nucleotide sequence ID" value="NZ_CP117880.1"/>
</dbReference>
<dbReference type="EMBL" id="CP117880">
    <property type="protein sequence ID" value="WDF67430.1"/>
    <property type="molecule type" value="Genomic_DNA"/>
</dbReference>
<reference evidence="1 2" key="1">
    <citation type="submission" date="2023-02" db="EMBL/GenBank/DDBJ databases">
        <title>Genome sequence of Sphingobacterium sp. KACC 22765.</title>
        <authorList>
            <person name="Kim S."/>
            <person name="Heo J."/>
            <person name="Kwon S.-W."/>
        </authorList>
    </citation>
    <scope>NUCLEOTIDE SEQUENCE [LARGE SCALE GENOMIC DNA]</scope>
    <source>
        <strain evidence="1 2">KACC 22765</strain>
    </source>
</reference>
<gene>
    <name evidence="1" type="ORF">PQ465_14080</name>
</gene>
<proteinExistence type="predicted"/>
<protein>
    <submittedName>
        <fullName evidence="1">Uncharacterized protein</fullName>
    </submittedName>
</protein>
<keyword evidence="2" id="KW-1185">Reference proteome</keyword>
<dbReference type="NCBIfam" id="NF047436">
    <property type="entry name" value="LA_2272_repeat"/>
    <property type="match status" value="2"/>
</dbReference>
<dbReference type="Proteomes" id="UP001221558">
    <property type="component" value="Chromosome"/>
</dbReference>
<evidence type="ECO:0000313" key="1">
    <source>
        <dbReference type="EMBL" id="WDF67430.1"/>
    </source>
</evidence>